<name>A0A1F4XLR6_9BACT</name>
<comment type="caution">
    <text evidence="2">The sequence shown here is derived from an EMBL/GenBank/DDBJ whole genome shotgun (WGS) entry which is preliminary data.</text>
</comment>
<organism evidence="2 3">
    <name type="scientific">Candidatus Abawacabacteria bacterium RBG_16_42_10</name>
    <dbReference type="NCBI Taxonomy" id="1817814"/>
    <lineage>
        <taxon>Bacteria</taxon>
        <taxon>Candidatus Abawacaibacteriota</taxon>
    </lineage>
</organism>
<accession>A0A1F4XLR6</accession>
<sequence>MSKKIPPHNLSHQIDFPMVLFDSLYGLILFFNLDSFLDITDPLHFVLYVFSLIVVIHWWFEYKSADDCYGEEISRSTVNTIIGVILIILLEFFILKMKDGKFYAALSFLMLIFVADIVWALIFRFLGRWKTKDKKLMTYMENELERNMVVDLVALILLAGLFFAFPYIEIFWFVMSLLLIYIFYIYLTYKYKIIDVEIL</sequence>
<feature type="transmembrane region" description="Helical" evidence="1">
    <location>
        <begin position="148"/>
        <end position="165"/>
    </location>
</feature>
<dbReference type="EMBL" id="MEWR01000004">
    <property type="protein sequence ID" value="OGC82570.1"/>
    <property type="molecule type" value="Genomic_DNA"/>
</dbReference>
<gene>
    <name evidence="2" type="ORF">A2V81_01310</name>
</gene>
<evidence type="ECO:0000313" key="2">
    <source>
        <dbReference type="EMBL" id="OGC82570.1"/>
    </source>
</evidence>
<keyword evidence="1" id="KW-0812">Transmembrane</keyword>
<evidence type="ECO:0000256" key="1">
    <source>
        <dbReference type="SAM" id="Phobius"/>
    </source>
</evidence>
<protein>
    <recommendedName>
        <fullName evidence="4">Integral membrane protein</fullName>
    </recommendedName>
</protein>
<keyword evidence="1" id="KW-1133">Transmembrane helix</keyword>
<keyword evidence="1" id="KW-0472">Membrane</keyword>
<evidence type="ECO:0008006" key="4">
    <source>
        <dbReference type="Google" id="ProtNLM"/>
    </source>
</evidence>
<reference evidence="2 3" key="1">
    <citation type="journal article" date="2016" name="Nat. Commun.">
        <title>Thousands of microbial genomes shed light on interconnected biogeochemical processes in an aquifer system.</title>
        <authorList>
            <person name="Anantharaman K."/>
            <person name="Brown C.T."/>
            <person name="Hug L.A."/>
            <person name="Sharon I."/>
            <person name="Castelle C.J."/>
            <person name="Probst A.J."/>
            <person name="Thomas B.C."/>
            <person name="Singh A."/>
            <person name="Wilkins M.J."/>
            <person name="Karaoz U."/>
            <person name="Brodie E.L."/>
            <person name="Williams K.H."/>
            <person name="Hubbard S.S."/>
            <person name="Banfield J.F."/>
        </authorList>
    </citation>
    <scope>NUCLEOTIDE SEQUENCE [LARGE SCALE GENOMIC DNA]</scope>
</reference>
<evidence type="ECO:0000313" key="3">
    <source>
        <dbReference type="Proteomes" id="UP000177614"/>
    </source>
</evidence>
<dbReference type="Proteomes" id="UP000177614">
    <property type="component" value="Unassembled WGS sequence"/>
</dbReference>
<feature type="transmembrane region" description="Helical" evidence="1">
    <location>
        <begin position="80"/>
        <end position="97"/>
    </location>
</feature>
<feature type="transmembrane region" description="Helical" evidence="1">
    <location>
        <begin position="103"/>
        <end position="127"/>
    </location>
</feature>
<proteinExistence type="predicted"/>
<feature type="transmembrane region" description="Helical" evidence="1">
    <location>
        <begin position="43"/>
        <end position="60"/>
    </location>
</feature>
<feature type="transmembrane region" description="Helical" evidence="1">
    <location>
        <begin position="171"/>
        <end position="189"/>
    </location>
</feature>
<dbReference type="AlphaFoldDB" id="A0A1F4XLR6"/>